<evidence type="ECO:0000256" key="1">
    <source>
        <dbReference type="ARBA" id="ARBA00004141"/>
    </source>
</evidence>
<reference evidence="7 8" key="1">
    <citation type="submission" date="2014-06" db="EMBL/GenBank/DDBJ databases">
        <title>Whole Genome Sequences of Three Symbiotic Endozoicomonas Bacteria.</title>
        <authorList>
            <person name="Neave M.J."/>
            <person name="Apprill A."/>
            <person name="Voolstra C.R."/>
        </authorList>
    </citation>
    <scope>NUCLEOTIDE SEQUENCE [LARGE SCALE GENOMIC DNA]</scope>
    <source>
        <strain evidence="7 8">DSM 22380</strain>
    </source>
</reference>
<keyword evidence="4 5" id="KW-0472">Membrane</keyword>
<dbReference type="EMBL" id="JOJP01000001">
    <property type="protein sequence ID" value="KEI73069.1"/>
    <property type="molecule type" value="Genomic_DNA"/>
</dbReference>
<feature type="domain" description="3-oxo-5-alpha-steroid 4-dehydrogenase C-terminal" evidence="6">
    <location>
        <begin position="122"/>
        <end position="262"/>
    </location>
</feature>
<dbReference type="GO" id="GO:0008202">
    <property type="term" value="P:steroid metabolic process"/>
    <property type="evidence" value="ECO:0007669"/>
    <property type="project" value="InterPro"/>
</dbReference>
<dbReference type="eggNOG" id="ENOG502ZAEZ">
    <property type="taxonomic scope" value="Bacteria"/>
</dbReference>
<dbReference type="PANTHER" id="PTHR10556:SF43">
    <property type="entry name" value="STEROID 5-ALPHA-REDUCTASE DET2"/>
    <property type="match status" value="1"/>
</dbReference>
<name>A0A081KFZ3_9GAMM</name>
<feature type="transmembrane region" description="Helical" evidence="5">
    <location>
        <begin position="149"/>
        <end position="166"/>
    </location>
</feature>
<keyword evidence="3 5" id="KW-1133">Transmembrane helix</keyword>
<keyword evidence="8" id="KW-1185">Reference proteome</keyword>
<evidence type="ECO:0000313" key="7">
    <source>
        <dbReference type="EMBL" id="KEI73069.1"/>
    </source>
</evidence>
<accession>A0A081KFZ3</accession>
<dbReference type="InterPro" id="IPR016636">
    <property type="entry name" value="3-oxo-5-alpha-steroid_4-DH"/>
</dbReference>
<evidence type="ECO:0000256" key="3">
    <source>
        <dbReference type="ARBA" id="ARBA00022989"/>
    </source>
</evidence>
<evidence type="ECO:0000256" key="2">
    <source>
        <dbReference type="ARBA" id="ARBA00022692"/>
    </source>
</evidence>
<dbReference type="InterPro" id="IPR039357">
    <property type="entry name" value="SRD5A/TECR"/>
</dbReference>
<feature type="transmembrane region" description="Helical" evidence="5">
    <location>
        <begin position="109"/>
        <end position="129"/>
    </location>
</feature>
<proteinExistence type="predicted"/>
<protein>
    <submittedName>
        <fullName evidence="7">3-oxo-5-alpha-steroid 4-dehydrogenase</fullName>
    </submittedName>
</protein>
<dbReference type="PIRSF" id="PIRSF015596">
    <property type="entry name" value="5_alpha-SR2"/>
    <property type="match status" value="1"/>
</dbReference>
<dbReference type="Proteomes" id="UP000027997">
    <property type="component" value="Unassembled WGS sequence"/>
</dbReference>
<feature type="transmembrane region" description="Helical" evidence="5">
    <location>
        <begin position="210"/>
        <end position="234"/>
    </location>
</feature>
<keyword evidence="2 5" id="KW-0812">Transmembrane</keyword>
<dbReference type="RefSeq" id="WP_020582251.1">
    <property type="nucleotide sequence ID" value="NZ_JOJP01000001.1"/>
</dbReference>
<dbReference type="STRING" id="305900.GV64_22240"/>
<dbReference type="AlphaFoldDB" id="A0A081KFZ3"/>
<comment type="subcellular location">
    <subcellularLocation>
        <location evidence="1">Membrane</location>
        <topology evidence="1">Multi-pass membrane protein</topology>
    </subcellularLocation>
</comment>
<sequence length="263" mass="29716">MAWYTGDVFYDTALLAGFAYVLIIALAAKFGQAAYGRFGGRAPGIKFEPRLGWMLMELPAPLVFIIIFFQGQNSDQLVPLIFLGIWIIHYSNRGFINPLLMRVHKGSKASFNISVVIFGWIATAAHGFFSADFIANHAKHLTPEWLTDPRFIVGIIIYAIGFMLNVHSDAVVRNLRSKVPNPNEPRYKVPYGGGYRFVSSPSYLGEMLSWLGFAIFTWSLAGVFILLVTMANLVPRALATHRWYQKQFEDYPQNRKALIPYLI</sequence>
<dbReference type="PANTHER" id="PTHR10556">
    <property type="entry name" value="3-OXO-5-ALPHA-STEROID 4-DEHYDROGENASE"/>
    <property type="match status" value="1"/>
</dbReference>
<dbReference type="Gene3D" id="1.20.120.1630">
    <property type="match status" value="1"/>
</dbReference>
<dbReference type="GO" id="GO:0016020">
    <property type="term" value="C:membrane"/>
    <property type="evidence" value="ECO:0007669"/>
    <property type="project" value="UniProtKB-SubCell"/>
</dbReference>
<dbReference type="PROSITE" id="PS50244">
    <property type="entry name" value="S5A_REDUCTASE"/>
    <property type="match status" value="1"/>
</dbReference>
<feature type="transmembrane region" description="Helical" evidence="5">
    <location>
        <begin position="77"/>
        <end position="97"/>
    </location>
</feature>
<dbReference type="GO" id="GO:0003865">
    <property type="term" value="F:3-oxo-5-alpha-steroid 4-dehydrogenase activity"/>
    <property type="evidence" value="ECO:0007669"/>
    <property type="project" value="InterPro"/>
</dbReference>
<gene>
    <name evidence="7" type="ORF">GV64_22240</name>
</gene>
<evidence type="ECO:0000256" key="4">
    <source>
        <dbReference type="ARBA" id="ARBA00023136"/>
    </source>
</evidence>
<dbReference type="Pfam" id="PF02544">
    <property type="entry name" value="Steroid_dh"/>
    <property type="match status" value="1"/>
</dbReference>
<organism evidence="7 8">
    <name type="scientific">Endozoicomonas elysicola</name>
    <dbReference type="NCBI Taxonomy" id="305900"/>
    <lineage>
        <taxon>Bacteria</taxon>
        <taxon>Pseudomonadati</taxon>
        <taxon>Pseudomonadota</taxon>
        <taxon>Gammaproteobacteria</taxon>
        <taxon>Oceanospirillales</taxon>
        <taxon>Endozoicomonadaceae</taxon>
        <taxon>Endozoicomonas</taxon>
    </lineage>
</organism>
<feature type="transmembrane region" description="Helical" evidence="5">
    <location>
        <begin position="12"/>
        <end position="30"/>
    </location>
</feature>
<feature type="transmembrane region" description="Helical" evidence="5">
    <location>
        <begin position="51"/>
        <end position="71"/>
    </location>
</feature>
<dbReference type="InterPro" id="IPR001104">
    <property type="entry name" value="3-oxo-5_a-steroid_4-DH_C"/>
</dbReference>
<evidence type="ECO:0000256" key="5">
    <source>
        <dbReference type="SAM" id="Phobius"/>
    </source>
</evidence>
<evidence type="ECO:0000313" key="8">
    <source>
        <dbReference type="Proteomes" id="UP000027997"/>
    </source>
</evidence>
<comment type="caution">
    <text evidence="7">The sequence shown here is derived from an EMBL/GenBank/DDBJ whole genome shotgun (WGS) entry which is preliminary data.</text>
</comment>
<evidence type="ECO:0000259" key="6">
    <source>
        <dbReference type="Pfam" id="PF02544"/>
    </source>
</evidence>